<evidence type="ECO:0000313" key="3">
    <source>
        <dbReference type="Proteomes" id="UP000236724"/>
    </source>
</evidence>
<keyword evidence="1" id="KW-0472">Membrane</keyword>
<sequence>MSLVQQILNVNNNNLAKSLVLMVNYYYRYLPIAVLGGCPFAIPNG</sequence>
<name>A0A1H6F4P8_9GAMM</name>
<evidence type="ECO:0000256" key="1">
    <source>
        <dbReference type="SAM" id="Phobius"/>
    </source>
</evidence>
<reference evidence="2 3" key="1">
    <citation type="submission" date="2016-10" db="EMBL/GenBank/DDBJ databases">
        <authorList>
            <person name="de Groot N.N."/>
        </authorList>
    </citation>
    <scope>NUCLEOTIDE SEQUENCE [LARGE SCALE GENOMIC DNA]</scope>
    <source>
        <strain evidence="2">MBHS1</strain>
    </source>
</reference>
<protein>
    <submittedName>
        <fullName evidence="2">Uncharacterized protein</fullName>
    </submittedName>
</protein>
<keyword evidence="3" id="KW-1185">Reference proteome</keyword>
<keyword evidence="1" id="KW-1133">Transmembrane helix</keyword>
<keyword evidence="1" id="KW-0812">Transmembrane</keyword>
<dbReference type="EMBL" id="FMSV02000152">
    <property type="protein sequence ID" value="SEH05072.1"/>
    <property type="molecule type" value="Genomic_DNA"/>
</dbReference>
<proteinExistence type="predicted"/>
<evidence type="ECO:0000313" key="2">
    <source>
        <dbReference type="EMBL" id="SEH05072.1"/>
    </source>
</evidence>
<dbReference type="Proteomes" id="UP000236724">
    <property type="component" value="Unassembled WGS sequence"/>
</dbReference>
<organism evidence="2 3">
    <name type="scientific">Candidatus Venteria ishoeyi</name>
    <dbReference type="NCBI Taxonomy" id="1899563"/>
    <lineage>
        <taxon>Bacteria</taxon>
        <taxon>Pseudomonadati</taxon>
        <taxon>Pseudomonadota</taxon>
        <taxon>Gammaproteobacteria</taxon>
        <taxon>Thiotrichales</taxon>
        <taxon>Thiotrichaceae</taxon>
        <taxon>Venteria</taxon>
    </lineage>
</organism>
<gene>
    <name evidence="2" type="ORF">MBHS_00925</name>
</gene>
<feature type="transmembrane region" description="Helical" evidence="1">
    <location>
        <begin position="25"/>
        <end position="42"/>
    </location>
</feature>
<dbReference type="AlphaFoldDB" id="A0A1H6F4P8"/>
<accession>A0A1H6F4P8</accession>